<evidence type="ECO:0000313" key="8">
    <source>
        <dbReference type="EMBL" id="EQD60254.1"/>
    </source>
</evidence>
<evidence type="ECO:0000256" key="5">
    <source>
        <dbReference type="ARBA" id="ARBA00022982"/>
    </source>
</evidence>
<comment type="similarity">
    <text evidence="2">Belongs to the rubredoxin family.</text>
</comment>
<dbReference type="PANTHER" id="PTHR47627:SF1">
    <property type="entry name" value="RUBREDOXIN-1-RELATED"/>
    <property type="match status" value="1"/>
</dbReference>
<accession>T1C4M1</accession>
<dbReference type="InterPro" id="IPR024934">
    <property type="entry name" value="Rubredoxin-like_dom"/>
</dbReference>
<comment type="caution">
    <text evidence="8">The sequence shown here is derived from an EMBL/GenBank/DDBJ whole genome shotgun (WGS) entry which is preliminary data.</text>
</comment>
<dbReference type="Gene3D" id="2.20.28.10">
    <property type="match status" value="1"/>
</dbReference>
<dbReference type="GO" id="GO:0043448">
    <property type="term" value="P:alkane catabolic process"/>
    <property type="evidence" value="ECO:0007669"/>
    <property type="project" value="TreeGrafter"/>
</dbReference>
<protein>
    <submittedName>
        <fullName evidence="8">Rubredoxin-type Fe(Cys)4 protein domain protein</fullName>
    </submittedName>
</protein>
<dbReference type="PANTHER" id="PTHR47627">
    <property type="entry name" value="RUBREDOXIN"/>
    <property type="match status" value="1"/>
</dbReference>
<dbReference type="InterPro" id="IPR018527">
    <property type="entry name" value="Rubredoxin_Fe_BS"/>
</dbReference>
<keyword evidence="5" id="KW-0249">Electron transport</keyword>
<keyword evidence="4" id="KW-0479">Metal-binding</keyword>
<dbReference type="PRINTS" id="PR00163">
    <property type="entry name" value="RUBREDOXIN"/>
</dbReference>
<evidence type="ECO:0000256" key="6">
    <source>
        <dbReference type="ARBA" id="ARBA00023004"/>
    </source>
</evidence>
<dbReference type="AlphaFoldDB" id="T1C4M1"/>
<dbReference type="PROSITE" id="PS50903">
    <property type="entry name" value="RUBREDOXIN_LIKE"/>
    <property type="match status" value="1"/>
</dbReference>
<proteinExistence type="inferred from homology"/>
<evidence type="ECO:0000256" key="3">
    <source>
        <dbReference type="ARBA" id="ARBA00022448"/>
    </source>
</evidence>
<dbReference type="GO" id="GO:0009055">
    <property type="term" value="F:electron transfer activity"/>
    <property type="evidence" value="ECO:0007669"/>
    <property type="project" value="InterPro"/>
</dbReference>
<dbReference type="InterPro" id="IPR024922">
    <property type="entry name" value="Rubredoxin"/>
</dbReference>
<evidence type="ECO:0000256" key="2">
    <source>
        <dbReference type="ARBA" id="ARBA00005337"/>
    </source>
</evidence>
<keyword evidence="6" id="KW-0408">Iron</keyword>
<feature type="domain" description="Rubredoxin-like" evidence="7">
    <location>
        <begin position="5"/>
        <end position="54"/>
    </location>
</feature>
<dbReference type="CDD" id="cd00730">
    <property type="entry name" value="rubredoxin"/>
    <property type="match status" value="1"/>
</dbReference>
<keyword evidence="3" id="KW-0813">Transport</keyword>
<dbReference type="PROSITE" id="PS00202">
    <property type="entry name" value="RUBREDOXIN"/>
    <property type="match status" value="1"/>
</dbReference>
<dbReference type="GO" id="GO:0005506">
    <property type="term" value="F:iron ion binding"/>
    <property type="evidence" value="ECO:0007669"/>
    <property type="project" value="InterPro"/>
</dbReference>
<comment type="cofactor">
    <cofactor evidence="1">
        <name>Fe(3+)</name>
        <dbReference type="ChEBI" id="CHEBI:29034"/>
    </cofactor>
</comment>
<dbReference type="Pfam" id="PF00301">
    <property type="entry name" value="Rubredoxin"/>
    <property type="match status" value="1"/>
</dbReference>
<dbReference type="InterPro" id="IPR050526">
    <property type="entry name" value="Rubredoxin_ET"/>
</dbReference>
<feature type="non-terminal residue" evidence="8">
    <location>
        <position position="55"/>
    </location>
</feature>
<dbReference type="InterPro" id="IPR024935">
    <property type="entry name" value="Rubredoxin_dom"/>
</dbReference>
<reference evidence="8" key="2">
    <citation type="journal article" date="2014" name="ISME J.">
        <title>Microbial stratification in low pH oxic and suboxic macroscopic growths along an acid mine drainage.</title>
        <authorList>
            <person name="Mendez-Garcia C."/>
            <person name="Mesa V."/>
            <person name="Sprenger R.R."/>
            <person name="Richter M."/>
            <person name="Diez M.S."/>
            <person name="Solano J."/>
            <person name="Bargiela R."/>
            <person name="Golyshina O.V."/>
            <person name="Manteca A."/>
            <person name="Ramos J.L."/>
            <person name="Gallego J.R."/>
            <person name="Llorente I."/>
            <person name="Martins Dos Santos V.A."/>
            <person name="Jensen O.N."/>
            <person name="Pelaez A.I."/>
            <person name="Sanchez J."/>
            <person name="Ferrer M."/>
        </authorList>
    </citation>
    <scope>NUCLEOTIDE SEQUENCE</scope>
</reference>
<sequence>MSATPRKFMCVVCGYIYDEALGIPEEGIEPGTRFEDISDAWTCPDCGATKADFEL</sequence>
<dbReference type="FunFam" id="2.20.28.10:FF:000001">
    <property type="entry name" value="Rubredoxin"/>
    <property type="match status" value="1"/>
</dbReference>
<dbReference type="EMBL" id="AUZX01007259">
    <property type="protein sequence ID" value="EQD60254.1"/>
    <property type="molecule type" value="Genomic_DNA"/>
</dbReference>
<evidence type="ECO:0000256" key="4">
    <source>
        <dbReference type="ARBA" id="ARBA00022723"/>
    </source>
</evidence>
<name>T1C4M1_9ZZZZ</name>
<gene>
    <name evidence="8" type="ORF">B1A_10197</name>
</gene>
<dbReference type="SUPFAM" id="SSF57802">
    <property type="entry name" value="Rubredoxin-like"/>
    <property type="match status" value="1"/>
</dbReference>
<evidence type="ECO:0000259" key="7">
    <source>
        <dbReference type="PROSITE" id="PS50903"/>
    </source>
</evidence>
<evidence type="ECO:0000256" key="1">
    <source>
        <dbReference type="ARBA" id="ARBA00001965"/>
    </source>
</evidence>
<dbReference type="PIRSF" id="PIRSF000071">
    <property type="entry name" value="Rubredoxin"/>
    <property type="match status" value="1"/>
</dbReference>
<reference evidence="8" key="1">
    <citation type="submission" date="2013-08" db="EMBL/GenBank/DDBJ databases">
        <authorList>
            <person name="Mendez C."/>
            <person name="Richter M."/>
            <person name="Ferrer M."/>
            <person name="Sanchez J."/>
        </authorList>
    </citation>
    <scope>NUCLEOTIDE SEQUENCE</scope>
</reference>
<organism evidence="8">
    <name type="scientific">mine drainage metagenome</name>
    <dbReference type="NCBI Taxonomy" id="410659"/>
    <lineage>
        <taxon>unclassified sequences</taxon>
        <taxon>metagenomes</taxon>
        <taxon>ecological metagenomes</taxon>
    </lineage>
</organism>